<dbReference type="InterPro" id="IPR001000">
    <property type="entry name" value="GH10_dom"/>
</dbReference>
<dbReference type="Pfam" id="PF00331">
    <property type="entry name" value="Glyco_hydro_10"/>
    <property type="match status" value="1"/>
</dbReference>
<dbReference type="PROSITE" id="PS51760">
    <property type="entry name" value="GH10_2"/>
    <property type="match status" value="1"/>
</dbReference>
<keyword evidence="5" id="KW-0624">Polysaccharide degradation</keyword>
<evidence type="ECO:0000256" key="3">
    <source>
        <dbReference type="ARBA" id="ARBA00023277"/>
    </source>
</evidence>
<feature type="active site" description="Nucleophile" evidence="6">
    <location>
        <position position="254"/>
    </location>
</feature>
<keyword evidence="2" id="KW-0378">Hydrolase</keyword>
<evidence type="ECO:0000313" key="8">
    <source>
        <dbReference type="EMBL" id="ELT99830.1"/>
    </source>
</evidence>
<dbReference type="OMA" id="DNEMLHY"/>
<sequence>MIFWSKHFRFNISKELDPSKAMIMLNQTKRDFPIGSMVKSDIITDNTRATSKKYRDFFYERFEFTVFGNALKWQDMEKEKDKIDFTHADNALAVLSEKGIPVRGHCILWDVERHEPKWLLPMNRSDVIAQVQKRMKYVINHYKGKLPHWDVNNEQLHGDFFEKKTGDPDYLTKAFQMAHLFDPSVKLFTNDFNVVAGSGLTQAYVNLINRLKSTGAPISRIGTQNHYMSVPDITMVQHRLDLLATTGLPIWVTELDITVTDQDDKAEGYENILRTFFAHPGVEGVMFWGFWDKDHWRPRAAIVEGDDFKLNKAGEVVTRLLKEEWATHDAMHPKAHSEATTIRGFHGNYNATVYYDGQVVSNSQFYLHKGKDLTITVNITPN</sequence>
<protein>
    <recommendedName>
        <fullName evidence="7">GH10 domain-containing protein</fullName>
    </recommendedName>
</protein>
<dbReference type="PANTHER" id="PTHR31490:SF1">
    <property type="entry name" value="ENDO-1,4-BETA-XYLANASE 1"/>
    <property type="match status" value="1"/>
</dbReference>
<dbReference type="PROSITE" id="PS00591">
    <property type="entry name" value="GH10_1"/>
    <property type="match status" value="1"/>
</dbReference>
<evidence type="ECO:0000313" key="10">
    <source>
        <dbReference type="Proteomes" id="UP000014760"/>
    </source>
</evidence>
<dbReference type="AlphaFoldDB" id="R7U9Q2"/>
<organism evidence="8">
    <name type="scientific">Capitella teleta</name>
    <name type="common">Polychaete worm</name>
    <dbReference type="NCBI Taxonomy" id="283909"/>
    <lineage>
        <taxon>Eukaryota</taxon>
        <taxon>Metazoa</taxon>
        <taxon>Spiralia</taxon>
        <taxon>Lophotrochozoa</taxon>
        <taxon>Annelida</taxon>
        <taxon>Polychaeta</taxon>
        <taxon>Sedentaria</taxon>
        <taxon>Scolecida</taxon>
        <taxon>Capitellidae</taxon>
        <taxon>Capitella</taxon>
    </lineage>
</organism>
<dbReference type="GO" id="GO:0000272">
    <property type="term" value="P:polysaccharide catabolic process"/>
    <property type="evidence" value="ECO:0007669"/>
    <property type="project" value="UniProtKB-KW"/>
</dbReference>
<dbReference type="Proteomes" id="UP000014760">
    <property type="component" value="Unassembled WGS sequence"/>
</dbReference>
<dbReference type="GO" id="GO:0031176">
    <property type="term" value="F:endo-1,4-beta-xylanase activity"/>
    <property type="evidence" value="ECO:0007669"/>
    <property type="project" value="UniProtKB-ARBA"/>
</dbReference>
<dbReference type="HOGENOM" id="CLU_008797_1_0_1"/>
<evidence type="ECO:0000259" key="7">
    <source>
        <dbReference type="PROSITE" id="PS51760"/>
    </source>
</evidence>
<keyword evidence="10" id="KW-1185">Reference proteome</keyword>
<evidence type="ECO:0000256" key="6">
    <source>
        <dbReference type="PROSITE-ProRule" id="PRU10061"/>
    </source>
</evidence>
<feature type="domain" description="GH10" evidence="7">
    <location>
        <begin position="19"/>
        <end position="320"/>
    </location>
</feature>
<dbReference type="SUPFAM" id="SSF51445">
    <property type="entry name" value="(Trans)glycosidases"/>
    <property type="match status" value="1"/>
</dbReference>
<gene>
    <name evidence="8" type="ORF">CAPTEDRAFT_180458</name>
</gene>
<dbReference type="Gene3D" id="3.20.20.80">
    <property type="entry name" value="Glycosidases"/>
    <property type="match status" value="1"/>
</dbReference>
<dbReference type="EMBL" id="KB306459">
    <property type="protein sequence ID" value="ELT99830.1"/>
    <property type="molecule type" value="Genomic_DNA"/>
</dbReference>
<reference evidence="10" key="1">
    <citation type="submission" date="2012-12" db="EMBL/GenBank/DDBJ databases">
        <authorList>
            <person name="Hellsten U."/>
            <person name="Grimwood J."/>
            <person name="Chapman J.A."/>
            <person name="Shapiro H."/>
            <person name="Aerts A."/>
            <person name="Otillar R.P."/>
            <person name="Terry A.Y."/>
            <person name="Boore J.L."/>
            <person name="Simakov O."/>
            <person name="Marletaz F."/>
            <person name="Cho S.-J."/>
            <person name="Edsinger-Gonzales E."/>
            <person name="Havlak P."/>
            <person name="Kuo D.-H."/>
            <person name="Larsson T."/>
            <person name="Lv J."/>
            <person name="Arendt D."/>
            <person name="Savage R."/>
            <person name="Osoegawa K."/>
            <person name="de Jong P."/>
            <person name="Lindberg D.R."/>
            <person name="Seaver E.C."/>
            <person name="Weisblat D.A."/>
            <person name="Putnam N.H."/>
            <person name="Grigoriev I.V."/>
            <person name="Rokhsar D.S."/>
        </authorList>
    </citation>
    <scope>NUCLEOTIDE SEQUENCE</scope>
    <source>
        <strain evidence="10">I ESC-2004</strain>
    </source>
</reference>
<comment type="similarity">
    <text evidence="1">Belongs to the glycosyl hydrolase 10 (cellulase F) family.</text>
</comment>
<dbReference type="OrthoDB" id="1650875at2759"/>
<evidence type="ECO:0000313" key="9">
    <source>
        <dbReference type="EnsemblMetazoa" id="CapteP180458"/>
    </source>
</evidence>
<dbReference type="InterPro" id="IPR017853">
    <property type="entry name" value="GH"/>
</dbReference>
<dbReference type="SMART" id="SM00633">
    <property type="entry name" value="Glyco_10"/>
    <property type="match status" value="1"/>
</dbReference>
<reference evidence="9" key="3">
    <citation type="submission" date="2015-06" db="UniProtKB">
        <authorList>
            <consortium name="EnsemblMetazoa"/>
        </authorList>
    </citation>
    <scope>IDENTIFICATION</scope>
</reference>
<dbReference type="PANTHER" id="PTHR31490">
    <property type="entry name" value="GLYCOSYL HYDROLASE"/>
    <property type="match status" value="1"/>
</dbReference>
<proteinExistence type="inferred from homology"/>
<keyword evidence="4" id="KW-0326">Glycosidase</keyword>
<name>R7U9Q2_CAPTE</name>
<evidence type="ECO:0000256" key="1">
    <source>
        <dbReference type="ARBA" id="ARBA00007495"/>
    </source>
</evidence>
<dbReference type="InterPro" id="IPR044846">
    <property type="entry name" value="GH10"/>
</dbReference>
<dbReference type="InterPro" id="IPR031158">
    <property type="entry name" value="GH10_AS"/>
</dbReference>
<evidence type="ECO:0000256" key="5">
    <source>
        <dbReference type="ARBA" id="ARBA00023326"/>
    </source>
</evidence>
<accession>R7U9Q2</accession>
<evidence type="ECO:0000256" key="2">
    <source>
        <dbReference type="ARBA" id="ARBA00022801"/>
    </source>
</evidence>
<evidence type="ECO:0000256" key="4">
    <source>
        <dbReference type="ARBA" id="ARBA00023295"/>
    </source>
</evidence>
<dbReference type="EnsemblMetazoa" id="CapteT180458">
    <property type="protein sequence ID" value="CapteP180458"/>
    <property type="gene ID" value="CapteG180458"/>
</dbReference>
<dbReference type="PRINTS" id="PR00134">
    <property type="entry name" value="GLHYDRLASE10"/>
</dbReference>
<dbReference type="STRING" id="283909.R7U9Q2"/>
<reference evidence="8 10" key="2">
    <citation type="journal article" date="2013" name="Nature">
        <title>Insights into bilaterian evolution from three spiralian genomes.</title>
        <authorList>
            <person name="Simakov O."/>
            <person name="Marletaz F."/>
            <person name="Cho S.J."/>
            <person name="Edsinger-Gonzales E."/>
            <person name="Havlak P."/>
            <person name="Hellsten U."/>
            <person name="Kuo D.H."/>
            <person name="Larsson T."/>
            <person name="Lv J."/>
            <person name="Arendt D."/>
            <person name="Savage R."/>
            <person name="Osoegawa K."/>
            <person name="de Jong P."/>
            <person name="Grimwood J."/>
            <person name="Chapman J.A."/>
            <person name="Shapiro H."/>
            <person name="Aerts A."/>
            <person name="Otillar R.P."/>
            <person name="Terry A.Y."/>
            <person name="Boore J.L."/>
            <person name="Grigoriev I.V."/>
            <person name="Lindberg D.R."/>
            <person name="Seaver E.C."/>
            <person name="Weisblat D.A."/>
            <person name="Putnam N.H."/>
            <person name="Rokhsar D.S."/>
        </authorList>
    </citation>
    <scope>NUCLEOTIDE SEQUENCE</scope>
    <source>
        <strain evidence="8 10">I ESC-2004</strain>
    </source>
</reference>
<dbReference type="EMBL" id="AMQN01001883">
    <property type="status" value="NOT_ANNOTATED_CDS"/>
    <property type="molecule type" value="Genomic_DNA"/>
</dbReference>
<keyword evidence="3" id="KW-0119">Carbohydrate metabolism</keyword>